<sequence>TRKNMSSNKSIDNFKDFPPIQKAIKLSTSLVCDQSARQVQECLDQLKRAIYSQIMEPPHDEKPHHWPTLWAHMKFCMNDLKYWEMGAGHPADRLSDSYIRLALLRLFFEVGGLSKKKQIEGIIADILEIQASIERVKDSRN</sequence>
<keyword evidence="2" id="KW-1185">Reference proteome</keyword>
<dbReference type="EMBL" id="CAJVPW010044706">
    <property type="protein sequence ID" value="CAG8754524.1"/>
    <property type="molecule type" value="Genomic_DNA"/>
</dbReference>
<organism evidence="1 2">
    <name type="scientific">Cetraspora pellucida</name>
    <dbReference type="NCBI Taxonomy" id="1433469"/>
    <lineage>
        <taxon>Eukaryota</taxon>
        <taxon>Fungi</taxon>
        <taxon>Fungi incertae sedis</taxon>
        <taxon>Mucoromycota</taxon>
        <taxon>Glomeromycotina</taxon>
        <taxon>Glomeromycetes</taxon>
        <taxon>Diversisporales</taxon>
        <taxon>Gigasporaceae</taxon>
        <taxon>Cetraspora</taxon>
    </lineage>
</organism>
<name>A0ACA9QPF8_9GLOM</name>
<protein>
    <submittedName>
        <fullName evidence="1">7301_t:CDS:1</fullName>
    </submittedName>
</protein>
<reference evidence="1" key="1">
    <citation type="submission" date="2021-06" db="EMBL/GenBank/DDBJ databases">
        <authorList>
            <person name="Kallberg Y."/>
            <person name="Tangrot J."/>
            <person name="Rosling A."/>
        </authorList>
    </citation>
    <scope>NUCLEOTIDE SEQUENCE</scope>
    <source>
        <strain evidence="1">28 12/20/2015</strain>
    </source>
</reference>
<dbReference type="Proteomes" id="UP000789366">
    <property type="component" value="Unassembled WGS sequence"/>
</dbReference>
<accession>A0ACA9QPF8</accession>
<comment type="caution">
    <text evidence="1">The sequence shown here is derived from an EMBL/GenBank/DDBJ whole genome shotgun (WGS) entry which is preliminary data.</text>
</comment>
<evidence type="ECO:0000313" key="2">
    <source>
        <dbReference type="Proteomes" id="UP000789366"/>
    </source>
</evidence>
<gene>
    <name evidence="1" type="ORF">SPELUC_LOCUS14710</name>
</gene>
<feature type="non-terminal residue" evidence="1">
    <location>
        <position position="1"/>
    </location>
</feature>
<evidence type="ECO:0000313" key="1">
    <source>
        <dbReference type="EMBL" id="CAG8754524.1"/>
    </source>
</evidence>
<proteinExistence type="predicted"/>